<dbReference type="InterPro" id="IPR006091">
    <property type="entry name" value="Acyl-CoA_Oxase/DH_mid-dom"/>
</dbReference>
<gene>
    <name evidence="9" type="ORF">SAMN04487967_3703</name>
</gene>
<feature type="domain" description="Acyl-CoA oxidase/dehydrogenase middle" evidence="7">
    <location>
        <begin position="143"/>
        <end position="240"/>
    </location>
</feature>
<protein>
    <submittedName>
        <fullName evidence="9">Acyl-CoA dehydrogenase</fullName>
    </submittedName>
</protein>
<evidence type="ECO:0000256" key="1">
    <source>
        <dbReference type="ARBA" id="ARBA00001974"/>
    </source>
</evidence>
<proteinExistence type="inferred from homology"/>
<sequence>MHNVYFPHVESALMSSSDQSSAFEDGPASELIRETARDIADLYDDEYWQAVNHEQVEPTEFWQDCADAGFLGAAVPEEYGGEGMGIQEVTTIVQTFAENGCMGTGMLWVVTPVFGSITLSQNGTEEQKERYLPKLANGEMKFCMALTEPRAGHNTLNLDTFAEPTDDGFVVNGTKQWISGVDRADKMLLVARTKPESEVERRTDGITLFLADPSDDAVEYHPLETGIPAPETQYEIHFDNYHLDEDAVIGEQDNGLYQLFETVNPERLVGAANAVGAGKCALNRAIEYANSREVFDAPIGSHQAVQHPIADAWSKLEAAELLVRKGAWTVDNGGEAGAAANMAKLRATEACYEACDVAVQTHGGNGLSPDYFVVDLWKASRLGRIAPGSSQMMRNYIGERVLGLPRSY</sequence>
<evidence type="ECO:0000259" key="7">
    <source>
        <dbReference type="Pfam" id="PF02770"/>
    </source>
</evidence>
<evidence type="ECO:0000256" key="4">
    <source>
        <dbReference type="ARBA" id="ARBA00022827"/>
    </source>
</evidence>
<dbReference type="Gene3D" id="2.40.110.10">
    <property type="entry name" value="Butyryl-CoA Dehydrogenase, subunit A, domain 2"/>
    <property type="match status" value="1"/>
</dbReference>
<dbReference type="EMBL" id="FNWL01000006">
    <property type="protein sequence ID" value="SEH18165.1"/>
    <property type="molecule type" value="Genomic_DNA"/>
</dbReference>
<evidence type="ECO:0000256" key="5">
    <source>
        <dbReference type="RuleBase" id="RU362125"/>
    </source>
</evidence>
<evidence type="ECO:0000256" key="3">
    <source>
        <dbReference type="ARBA" id="ARBA00022630"/>
    </source>
</evidence>
<evidence type="ECO:0000313" key="9">
    <source>
        <dbReference type="EMBL" id="SEH18165.1"/>
    </source>
</evidence>
<dbReference type="Pfam" id="PF02771">
    <property type="entry name" value="Acyl-CoA_dh_N"/>
    <property type="match status" value="1"/>
</dbReference>
<dbReference type="PIRSF" id="PIRSF016578">
    <property type="entry name" value="HsaA"/>
    <property type="match status" value="1"/>
</dbReference>
<dbReference type="AlphaFoldDB" id="A0A1H6G8I4"/>
<dbReference type="SUPFAM" id="SSF56645">
    <property type="entry name" value="Acyl-CoA dehydrogenase NM domain-like"/>
    <property type="match status" value="1"/>
</dbReference>
<dbReference type="PANTHER" id="PTHR43884:SF12">
    <property type="entry name" value="ISOVALERYL-COA DEHYDROGENASE, MITOCHONDRIAL-RELATED"/>
    <property type="match status" value="1"/>
</dbReference>
<dbReference type="InterPro" id="IPR009100">
    <property type="entry name" value="AcylCoA_DH/oxidase_NM_dom_sf"/>
</dbReference>
<feature type="domain" description="Acyl-CoA dehydrogenase/oxidase N-terminal" evidence="8">
    <location>
        <begin position="29"/>
        <end position="139"/>
    </location>
</feature>
<accession>A0A1H6G8I4</accession>
<dbReference type="InterPro" id="IPR013786">
    <property type="entry name" value="AcylCoA_DH/ox_N"/>
</dbReference>
<keyword evidence="4 5" id="KW-0274">FAD</keyword>
<dbReference type="PANTHER" id="PTHR43884">
    <property type="entry name" value="ACYL-COA DEHYDROGENASE"/>
    <property type="match status" value="1"/>
</dbReference>
<keyword evidence="3 5" id="KW-0285">Flavoprotein</keyword>
<dbReference type="Pfam" id="PF00441">
    <property type="entry name" value="Acyl-CoA_dh_1"/>
    <property type="match status" value="1"/>
</dbReference>
<evidence type="ECO:0000256" key="2">
    <source>
        <dbReference type="ARBA" id="ARBA00009347"/>
    </source>
</evidence>
<name>A0A1H6G8I4_9EURY</name>
<dbReference type="Proteomes" id="UP000199112">
    <property type="component" value="Unassembled WGS sequence"/>
</dbReference>
<evidence type="ECO:0000259" key="6">
    <source>
        <dbReference type="Pfam" id="PF00441"/>
    </source>
</evidence>
<dbReference type="Pfam" id="PF02770">
    <property type="entry name" value="Acyl-CoA_dh_M"/>
    <property type="match status" value="1"/>
</dbReference>
<dbReference type="CDD" id="cd00567">
    <property type="entry name" value="ACAD"/>
    <property type="match status" value="1"/>
</dbReference>
<dbReference type="GO" id="GO:0050660">
    <property type="term" value="F:flavin adenine dinucleotide binding"/>
    <property type="evidence" value="ECO:0007669"/>
    <property type="project" value="InterPro"/>
</dbReference>
<dbReference type="Gene3D" id="1.10.540.10">
    <property type="entry name" value="Acyl-CoA dehydrogenase/oxidase, N-terminal domain"/>
    <property type="match status" value="1"/>
</dbReference>
<dbReference type="InterPro" id="IPR046373">
    <property type="entry name" value="Acyl-CoA_Oxase/DH_mid-dom_sf"/>
</dbReference>
<dbReference type="InterPro" id="IPR009075">
    <property type="entry name" value="AcylCo_DH/oxidase_C"/>
</dbReference>
<reference evidence="10" key="1">
    <citation type="submission" date="2016-10" db="EMBL/GenBank/DDBJ databases">
        <authorList>
            <person name="Varghese N."/>
            <person name="Submissions S."/>
        </authorList>
    </citation>
    <scope>NUCLEOTIDE SEQUENCE [LARGE SCALE GENOMIC DNA]</scope>
    <source>
        <strain evidence="10">CGMCC 1.8981</strain>
    </source>
</reference>
<dbReference type="GO" id="GO:0003995">
    <property type="term" value="F:acyl-CoA dehydrogenase activity"/>
    <property type="evidence" value="ECO:0007669"/>
    <property type="project" value="TreeGrafter"/>
</dbReference>
<evidence type="ECO:0000313" key="10">
    <source>
        <dbReference type="Proteomes" id="UP000199112"/>
    </source>
</evidence>
<dbReference type="InterPro" id="IPR037069">
    <property type="entry name" value="AcylCoA_DH/ox_N_sf"/>
</dbReference>
<feature type="domain" description="Acyl-CoA dehydrogenase/oxidase C-terminal" evidence="6">
    <location>
        <begin position="254"/>
        <end position="402"/>
    </location>
</feature>
<comment type="similarity">
    <text evidence="2 5">Belongs to the acyl-CoA dehydrogenase family.</text>
</comment>
<evidence type="ECO:0000259" key="8">
    <source>
        <dbReference type="Pfam" id="PF02771"/>
    </source>
</evidence>
<organism evidence="9 10">
    <name type="scientific">Natronorubrum sediminis</name>
    <dbReference type="NCBI Taxonomy" id="640943"/>
    <lineage>
        <taxon>Archaea</taxon>
        <taxon>Methanobacteriati</taxon>
        <taxon>Methanobacteriota</taxon>
        <taxon>Stenosarchaea group</taxon>
        <taxon>Halobacteria</taxon>
        <taxon>Halobacteriales</taxon>
        <taxon>Natrialbaceae</taxon>
        <taxon>Natronorubrum</taxon>
    </lineage>
</organism>
<dbReference type="InterPro" id="IPR036250">
    <property type="entry name" value="AcylCo_DH-like_C"/>
</dbReference>
<keyword evidence="10" id="KW-1185">Reference proteome</keyword>
<dbReference type="SUPFAM" id="SSF47203">
    <property type="entry name" value="Acyl-CoA dehydrogenase C-terminal domain-like"/>
    <property type="match status" value="1"/>
</dbReference>
<dbReference type="Gene3D" id="1.20.140.10">
    <property type="entry name" value="Butyryl-CoA Dehydrogenase, subunit A, domain 3"/>
    <property type="match status" value="1"/>
</dbReference>
<keyword evidence="5" id="KW-0560">Oxidoreductase</keyword>
<comment type="cofactor">
    <cofactor evidence="1 5">
        <name>FAD</name>
        <dbReference type="ChEBI" id="CHEBI:57692"/>
    </cofactor>
</comment>